<dbReference type="OrthoDB" id="6747561at2759"/>
<dbReference type="AlphaFoldDB" id="A0A226EB03"/>
<comment type="caution">
    <text evidence="1">The sequence shown here is derived from an EMBL/GenBank/DDBJ whole genome shotgun (WGS) entry which is preliminary data.</text>
</comment>
<gene>
    <name evidence="1" type="ORF">Fcan01_10270</name>
</gene>
<proteinExistence type="predicted"/>
<evidence type="ECO:0000313" key="2">
    <source>
        <dbReference type="Proteomes" id="UP000198287"/>
    </source>
</evidence>
<dbReference type="Proteomes" id="UP000198287">
    <property type="component" value="Unassembled WGS sequence"/>
</dbReference>
<evidence type="ECO:0000313" key="1">
    <source>
        <dbReference type="EMBL" id="OXA54590.1"/>
    </source>
</evidence>
<accession>A0A226EB03</accession>
<keyword evidence="2" id="KW-1185">Reference proteome</keyword>
<protein>
    <submittedName>
        <fullName evidence="1">Uncharacterized protein</fullName>
    </submittedName>
</protein>
<reference evidence="1 2" key="1">
    <citation type="submission" date="2015-12" db="EMBL/GenBank/DDBJ databases">
        <title>The genome of Folsomia candida.</title>
        <authorList>
            <person name="Faddeeva A."/>
            <person name="Derks M.F."/>
            <person name="Anvar Y."/>
            <person name="Smit S."/>
            <person name="Van Straalen N."/>
            <person name="Roelofs D."/>
        </authorList>
    </citation>
    <scope>NUCLEOTIDE SEQUENCE [LARGE SCALE GENOMIC DNA]</scope>
    <source>
        <strain evidence="1 2">VU population</strain>
        <tissue evidence="1">Whole body</tissue>
    </source>
</reference>
<dbReference type="EMBL" id="LNIX01000005">
    <property type="protein sequence ID" value="OXA54590.1"/>
    <property type="molecule type" value="Genomic_DNA"/>
</dbReference>
<sequence length="165" mass="19271">MPPPQPPEVETLIPTFSKLSLKNSVSTEKIFFSSIRTQTSPFDLYQGIIQLTNPLKKLKLDRLRFEQGEDYAKFEKLLQKHANTLEELHFTYDVWRNDETLHLPILPRMLTLSVGWMQFSGMEIRFPSEQNNEDDDVLDYERHLPRLDALSLIMFPSAYPSSRIA</sequence>
<name>A0A226EB03_FOLCA</name>
<organism evidence="1 2">
    <name type="scientific">Folsomia candida</name>
    <name type="common">Springtail</name>
    <dbReference type="NCBI Taxonomy" id="158441"/>
    <lineage>
        <taxon>Eukaryota</taxon>
        <taxon>Metazoa</taxon>
        <taxon>Ecdysozoa</taxon>
        <taxon>Arthropoda</taxon>
        <taxon>Hexapoda</taxon>
        <taxon>Collembola</taxon>
        <taxon>Entomobryomorpha</taxon>
        <taxon>Isotomoidea</taxon>
        <taxon>Isotomidae</taxon>
        <taxon>Proisotominae</taxon>
        <taxon>Folsomia</taxon>
    </lineage>
</organism>